<dbReference type="GO" id="GO:0003848">
    <property type="term" value="F:2-amino-4-hydroxy-6-hydroxymethyldihydropteridine diphosphokinase activity"/>
    <property type="evidence" value="ECO:0007669"/>
    <property type="project" value="UniProtKB-EC"/>
</dbReference>
<keyword evidence="3" id="KW-0808">Transferase</keyword>
<keyword evidence="7" id="KW-0289">Folate biosynthesis</keyword>
<name>A0A1R3VPR8_9GAMM</name>
<evidence type="ECO:0000256" key="7">
    <source>
        <dbReference type="ARBA" id="ARBA00022909"/>
    </source>
</evidence>
<dbReference type="Gene3D" id="3.30.70.560">
    <property type="entry name" value="7,8-Dihydro-6-hydroxymethylpterin-pyrophosphokinase HPPK"/>
    <property type="match status" value="1"/>
</dbReference>
<dbReference type="Proteomes" id="UP000223759">
    <property type="component" value="Unassembled WGS sequence"/>
</dbReference>
<evidence type="ECO:0000313" key="10">
    <source>
        <dbReference type="Proteomes" id="UP000223759"/>
    </source>
</evidence>
<evidence type="ECO:0000256" key="6">
    <source>
        <dbReference type="ARBA" id="ARBA00022840"/>
    </source>
</evidence>
<dbReference type="InterPro" id="IPR000550">
    <property type="entry name" value="Hppk"/>
</dbReference>
<proteinExistence type="predicted"/>
<evidence type="ECO:0000313" key="9">
    <source>
        <dbReference type="EMBL" id="SIT66643.1"/>
    </source>
</evidence>
<dbReference type="OrthoDB" id="9790168at2"/>
<dbReference type="AlphaFoldDB" id="A0A1R3VPR8"/>
<dbReference type="EC" id="2.7.6.3" evidence="2"/>
<dbReference type="STRING" id="233100.SAMN05216526_0656"/>
<dbReference type="Pfam" id="PF01288">
    <property type="entry name" value="HPPK"/>
    <property type="match status" value="1"/>
</dbReference>
<sequence length="167" mass="18544">MLRAFISMGSNVDREHHFRGAARALQEAFGAVMFSPVYETGAVGFDGDPFFNAVAAFDTAEPAEIIVEALKRIEDEHGRVRGVARFSDRTLDLDLLLLGDQVVEGPGYALPRDEIVHNAFVLRPLADLAPDLVHPQLGTTMRCLWEVFDLDGQWLKAIEFCWDDALA</sequence>
<reference evidence="9 10" key="1">
    <citation type="submission" date="2017-01" db="EMBL/GenBank/DDBJ databases">
        <authorList>
            <person name="Mah S.A."/>
            <person name="Swanson W.J."/>
            <person name="Moy G.W."/>
            <person name="Vacquier V.D."/>
        </authorList>
    </citation>
    <scope>NUCLEOTIDE SEQUENCE [LARGE SCALE GENOMIC DNA]</scope>
    <source>
        <strain evidence="9 10">M9</strain>
    </source>
</reference>
<gene>
    <name evidence="9" type="ORF">SAMN05216526_0656</name>
</gene>
<dbReference type="GO" id="GO:0016301">
    <property type="term" value="F:kinase activity"/>
    <property type="evidence" value="ECO:0007669"/>
    <property type="project" value="UniProtKB-KW"/>
</dbReference>
<dbReference type="CDD" id="cd00483">
    <property type="entry name" value="HPPK"/>
    <property type="match status" value="1"/>
</dbReference>
<evidence type="ECO:0000256" key="2">
    <source>
        <dbReference type="ARBA" id="ARBA00013253"/>
    </source>
</evidence>
<evidence type="ECO:0000259" key="8">
    <source>
        <dbReference type="Pfam" id="PF01288"/>
    </source>
</evidence>
<dbReference type="EMBL" id="FTPK01000001">
    <property type="protein sequence ID" value="SIT66643.1"/>
    <property type="molecule type" value="Genomic_DNA"/>
</dbReference>
<keyword evidence="10" id="KW-1185">Reference proteome</keyword>
<dbReference type="NCBIfam" id="TIGR01498">
    <property type="entry name" value="folK"/>
    <property type="match status" value="1"/>
</dbReference>
<dbReference type="SUPFAM" id="SSF55083">
    <property type="entry name" value="6-hydroxymethyl-7,8-dihydropterin pyrophosphokinase, HPPK"/>
    <property type="match status" value="1"/>
</dbReference>
<protein>
    <recommendedName>
        <fullName evidence="2">2-amino-4-hydroxy-6-hydroxymethyldihydropteridine diphosphokinase</fullName>
        <ecNumber evidence="2">2.7.6.3</ecNumber>
    </recommendedName>
</protein>
<dbReference type="InterPro" id="IPR035907">
    <property type="entry name" value="Hppk_sf"/>
</dbReference>
<keyword evidence="6" id="KW-0067">ATP-binding</keyword>
<evidence type="ECO:0000256" key="3">
    <source>
        <dbReference type="ARBA" id="ARBA00022679"/>
    </source>
</evidence>
<feature type="domain" description="7,8-dihydro-6-hydroxymethylpterin-pyrophosphokinase" evidence="8">
    <location>
        <begin position="5"/>
        <end position="130"/>
    </location>
</feature>
<evidence type="ECO:0000256" key="4">
    <source>
        <dbReference type="ARBA" id="ARBA00022741"/>
    </source>
</evidence>
<dbReference type="UniPathway" id="UPA00077">
    <property type="reaction ID" value="UER00155"/>
</dbReference>
<dbReference type="GO" id="GO:0046656">
    <property type="term" value="P:folic acid biosynthetic process"/>
    <property type="evidence" value="ECO:0007669"/>
    <property type="project" value="UniProtKB-KW"/>
</dbReference>
<dbReference type="GO" id="GO:0005524">
    <property type="term" value="F:ATP binding"/>
    <property type="evidence" value="ECO:0007669"/>
    <property type="project" value="UniProtKB-KW"/>
</dbReference>
<evidence type="ECO:0000256" key="1">
    <source>
        <dbReference type="ARBA" id="ARBA00005051"/>
    </source>
</evidence>
<accession>A0A1R3VPR8</accession>
<dbReference type="PANTHER" id="PTHR43071">
    <property type="entry name" value="2-AMINO-4-HYDROXY-6-HYDROXYMETHYLDIHYDROPTERIDINE PYROPHOSPHOKINASE"/>
    <property type="match status" value="1"/>
</dbReference>
<dbReference type="GO" id="GO:0046654">
    <property type="term" value="P:tetrahydrofolate biosynthetic process"/>
    <property type="evidence" value="ECO:0007669"/>
    <property type="project" value="UniProtKB-UniPathway"/>
</dbReference>
<dbReference type="PANTHER" id="PTHR43071:SF2">
    <property type="entry name" value="2-AMINO-4-HYDROXY-6-HYDROXYMETHYLDIHYDROPTERIDINE PYROPHOSPHOKINASE"/>
    <property type="match status" value="1"/>
</dbReference>
<comment type="pathway">
    <text evidence="1">Cofactor biosynthesis; tetrahydrofolate biosynthesis; 2-amino-4-hydroxy-6-hydroxymethyl-7,8-dihydropteridine diphosphate from 7,8-dihydroneopterin triphosphate: step 4/4.</text>
</comment>
<keyword evidence="5 9" id="KW-0418">Kinase</keyword>
<keyword evidence="4" id="KW-0547">Nucleotide-binding</keyword>
<organism evidence="9 10">
    <name type="scientific">Ectothiorhodosinus mongolicus</name>
    <dbReference type="NCBI Taxonomy" id="233100"/>
    <lineage>
        <taxon>Bacteria</taxon>
        <taxon>Pseudomonadati</taxon>
        <taxon>Pseudomonadota</taxon>
        <taxon>Gammaproteobacteria</taxon>
        <taxon>Chromatiales</taxon>
        <taxon>Ectothiorhodospiraceae</taxon>
        <taxon>Ectothiorhodosinus</taxon>
    </lineage>
</organism>
<evidence type="ECO:0000256" key="5">
    <source>
        <dbReference type="ARBA" id="ARBA00022777"/>
    </source>
</evidence>